<dbReference type="Gene3D" id="3.60.15.10">
    <property type="entry name" value="Ribonuclease Z/Hydroxyacylglutathione hydrolase-like"/>
    <property type="match status" value="1"/>
</dbReference>
<comment type="subcellular location">
    <subcellularLocation>
        <location evidence="1 4">Nucleus</location>
    </subcellularLocation>
</comment>
<name>A0A084G9R2_PSEDA</name>
<feature type="domain" description="Beta-Casp" evidence="6">
    <location>
        <begin position="290"/>
        <end position="446"/>
    </location>
</feature>
<dbReference type="HOGENOM" id="CLU_002227_3_0_1"/>
<dbReference type="OMA" id="QSRHNME"/>
<dbReference type="InterPro" id="IPR036866">
    <property type="entry name" value="RibonucZ/Hydroxyglut_hydro"/>
</dbReference>
<evidence type="ECO:0000256" key="2">
    <source>
        <dbReference type="ARBA" id="ARBA00022664"/>
    </source>
</evidence>
<dbReference type="Pfam" id="PF16661">
    <property type="entry name" value="Lactamase_B_6"/>
    <property type="match status" value="1"/>
</dbReference>
<dbReference type="GO" id="GO:0005847">
    <property type="term" value="C:mRNA cleavage and polyadenylation specificity factor complex"/>
    <property type="evidence" value="ECO:0007669"/>
    <property type="project" value="InterPro"/>
</dbReference>
<evidence type="ECO:0000313" key="8">
    <source>
        <dbReference type="Proteomes" id="UP000028545"/>
    </source>
</evidence>
<dbReference type="Pfam" id="PF07521">
    <property type="entry name" value="RMMBL"/>
    <property type="match status" value="1"/>
</dbReference>
<dbReference type="GO" id="GO:0003723">
    <property type="term" value="F:RNA binding"/>
    <property type="evidence" value="ECO:0007669"/>
    <property type="project" value="UniProtKB-KW"/>
</dbReference>
<evidence type="ECO:0000256" key="5">
    <source>
        <dbReference type="SAM" id="MobiDB-lite"/>
    </source>
</evidence>
<keyword evidence="3 4" id="KW-0539">Nucleus</keyword>
<keyword evidence="2 4" id="KW-0507">mRNA processing</keyword>
<evidence type="ECO:0000259" key="6">
    <source>
        <dbReference type="SMART" id="SM01027"/>
    </source>
</evidence>
<dbReference type="KEGG" id="sapo:SAPIO_CDS3821"/>
<evidence type="ECO:0000256" key="1">
    <source>
        <dbReference type="ARBA" id="ARBA00004123"/>
    </source>
</evidence>
<keyword evidence="4" id="KW-0694">RNA-binding</keyword>
<dbReference type="RefSeq" id="XP_016643873.1">
    <property type="nucleotide sequence ID" value="XM_016786530.1"/>
</dbReference>
<evidence type="ECO:0000313" key="7">
    <source>
        <dbReference type="EMBL" id="KEZ44074.1"/>
    </source>
</evidence>
<protein>
    <recommendedName>
        <fullName evidence="4">Cleavage and polyadenylation specificity factor subunit 2</fullName>
    </recommendedName>
    <alternativeName>
        <fullName evidence="4">Cleavage and polyadenylation specificity factor 100 kDa subunit</fullName>
    </alternativeName>
</protein>
<proteinExistence type="inferred from homology"/>
<dbReference type="InterPro" id="IPR027075">
    <property type="entry name" value="CPSF2"/>
</dbReference>
<dbReference type="VEuPathDB" id="FungiDB:SAPIO_CDS3821"/>
<accession>A0A084G9R2</accession>
<feature type="region of interest" description="Disordered" evidence="5">
    <location>
        <begin position="636"/>
        <end position="655"/>
    </location>
</feature>
<dbReference type="InterPro" id="IPR011108">
    <property type="entry name" value="RMMBL"/>
</dbReference>
<dbReference type="InterPro" id="IPR025069">
    <property type="entry name" value="Cpsf2_C"/>
</dbReference>
<dbReference type="AlphaFoldDB" id="A0A084G9R2"/>
<dbReference type="SUPFAM" id="SSF56281">
    <property type="entry name" value="Metallo-hydrolase/oxidoreductase"/>
    <property type="match status" value="1"/>
</dbReference>
<keyword evidence="8" id="KW-1185">Reference proteome</keyword>
<dbReference type="PANTHER" id="PTHR45922">
    <property type="entry name" value="CLEAVAGE AND POLYADENYLATION SPECIFICITY FACTOR SUBUNIT 2"/>
    <property type="match status" value="1"/>
</dbReference>
<reference evidence="7 8" key="1">
    <citation type="journal article" date="2014" name="Genome Announc.">
        <title>Draft genome sequence of the pathogenic fungus Scedosporium apiospermum.</title>
        <authorList>
            <person name="Vandeputte P."/>
            <person name="Ghamrawi S."/>
            <person name="Rechenmann M."/>
            <person name="Iltis A."/>
            <person name="Giraud S."/>
            <person name="Fleury M."/>
            <person name="Thornton C."/>
            <person name="Delhaes L."/>
            <person name="Meyer W."/>
            <person name="Papon N."/>
            <person name="Bouchara J.P."/>
        </authorList>
    </citation>
    <scope>NUCLEOTIDE SEQUENCE [LARGE SCALE GENOMIC DNA]</scope>
    <source>
        <strain evidence="7 8">IHEM 14462</strain>
    </source>
</reference>
<comment type="similarity">
    <text evidence="4">Belongs to the metallo-beta-lactamase superfamily. RNA-metabolizing metallo-beta-lactamase-like family. CPSF2/YSH1 subfamily.</text>
</comment>
<dbReference type="Pfam" id="PF10996">
    <property type="entry name" value="Beta-Casp"/>
    <property type="match status" value="1"/>
</dbReference>
<dbReference type="SMART" id="SM01027">
    <property type="entry name" value="Beta-Casp"/>
    <property type="match status" value="1"/>
</dbReference>
<feature type="compositionally biased region" description="Acidic residues" evidence="5">
    <location>
        <begin position="523"/>
        <end position="540"/>
    </location>
</feature>
<feature type="region of interest" description="Disordered" evidence="5">
    <location>
        <begin position="346"/>
        <end position="366"/>
    </location>
</feature>
<feature type="region of interest" description="Disordered" evidence="5">
    <location>
        <begin position="510"/>
        <end position="546"/>
    </location>
</feature>
<dbReference type="InterPro" id="IPR001279">
    <property type="entry name" value="Metallo-B-lactamas"/>
</dbReference>
<feature type="region of interest" description="Disordered" evidence="5">
    <location>
        <begin position="854"/>
        <end position="900"/>
    </location>
</feature>
<organism evidence="7 8">
    <name type="scientific">Pseudallescheria apiosperma</name>
    <name type="common">Scedosporium apiospermum</name>
    <dbReference type="NCBI Taxonomy" id="563466"/>
    <lineage>
        <taxon>Eukaryota</taxon>
        <taxon>Fungi</taxon>
        <taxon>Dikarya</taxon>
        <taxon>Ascomycota</taxon>
        <taxon>Pezizomycotina</taxon>
        <taxon>Sordariomycetes</taxon>
        <taxon>Hypocreomycetidae</taxon>
        <taxon>Microascales</taxon>
        <taxon>Microascaceae</taxon>
        <taxon>Scedosporium</taxon>
    </lineage>
</organism>
<dbReference type="GO" id="GO:0006397">
    <property type="term" value="P:mRNA processing"/>
    <property type="evidence" value="ECO:0007669"/>
    <property type="project" value="UniProtKB-KW"/>
</dbReference>
<dbReference type="InterPro" id="IPR022712">
    <property type="entry name" value="Beta_Casp"/>
</dbReference>
<dbReference type="Gene3D" id="3.40.50.10890">
    <property type="match status" value="1"/>
</dbReference>
<feature type="compositionally biased region" description="Basic and acidic residues" evidence="5">
    <location>
        <begin position="346"/>
        <end position="362"/>
    </location>
</feature>
<dbReference type="GeneID" id="27722893"/>
<gene>
    <name evidence="7" type="ORF">SAPIO_CDS3821</name>
</gene>
<sequence>MFNFCPLQGALSQSPATQSLLELDGGVKLLVGLGWDESFDVGKLKELEKQVQSQTISLILLTHATVGHLAAFAYCCKNFPRFTHIPVYATRPVADLGRSLLQDLYESTPKAATTIPEASLAEAAIAYTQKPSAAHQQLLLQAPTQQELARYFSLIQPLKYSQPHQPLPTPGTPPLNGLTITAYNSGRTLGGTIWHIQHGLESIVYAVDWNLARENVFSGAAWLGGAGGGGAEVIEQLRKPTALICSSRGVERPPQTGGRAKRDEQLIGLIKSCVTRGGTALIPVDSSARVLELAYILEHAWRKDALEHGPFETAKLYLAGRSMASTIRYARTMLEWMDDNINREFEAGHDNQRRPNGDDRQAKGGGPFDFKYVKILERKAQVLKLISDSPDNVQSSGRVILASDTSLEWGYSKDFLKGLAKDSRNVLILTDKPGVVSNTPTLASTLWEFWQERKSGVSTDKTDSGDDLEFVYGGGRELEIQEETRQALEGEELALYQQWLAQRQLQENVQGGGVGGMETSADAVDDASSESSLESEDSDGEQQGRVLNISATMGQARKAVRDEDLGINILMKKKGTYDFDVDGRRGRDRMFPLAVRRKRVDEFGEVIRPEDYLRAEEKVDDNGRHDGIATLHAAAAGGEESDAGGPAVGKKRRWDESSSNALLLKQGGGGGGANKRANLLGIRSKLSDDGGDNVKSEEIDALDEVEDVEEVEVSGPARLVVTTEKVVVNLRLAFVDFSGLHDKRSLNMLIPLIQPRKLILVGGSREETMALADDCRKLLAPSQKEGETGVFTPEVGETVDASVDTNAWTLKLADSLVKKLKWQSVRGLSVVTITGQLLGLLSTADTNNKQPAAALIEDGGAKKRQKTDTETTTTKPKEVEKEQEEEEEEEEKKPSPPPAHIIPTLDLLSNASLSKARSFTQPLHVGDLRLADLRREMQAAGYSAEFRGEGTLLVDGVVAVRKTAAGKIEVVGTAGDGVAAARQRGTLYEVRRVIYRNLAVVGA</sequence>
<dbReference type="PANTHER" id="PTHR45922:SF1">
    <property type="entry name" value="CLEAVAGE AND POLYADENYLATION SPECIFICITY FACTOR SUBUNIT 2"/>
    <property type="match status" value="1"/>
</dbReference>
<evidence type="ECO:0000256" key="3">
    <source>
        <dbReference type="ARBA" id="ARBA00023242"/>
    </source>
</evidence>
<evidence type="ECO:0000256" key="4">
    <source>
        <dbReference type="RuleBase" id="RU365006"/>
    </source>
</evidence>
<dbReference type="Proteomes" id="UP000028545">
    <property type="component" value="Unassembled WGS sequence"/>
</dbReference>
<comment type="caution">
    <text evidence="7">The sequence shown here is derived from an EMBL/GenBank/DDBJ whole genome shotgun (WGS) entry which is preliminary data.</text>
</comment>
<feature type="compositionally biased region" description="Acidic residues" evidence="5">
    <location>
        <begin position="881"/>
        <end position="890"/>
    </location>
</feature>
<dbReference type="Pfam" id="PF13299">
    <property type="entry name" value="CPSF100_C"/>
    <property type="match status" value="1"/>
</dbReference>
<dbReference type="EMBL" id="JOWA01000089">
    <property type="protein sequence ID" value="KEZ44074.1"/>
    <property type="molecule type" value="Genomic_DNA"/>
</dbReference>
<dbReference type="OrthoDB" id="64353at2759"/>